<dbReference type="EMBL" id="CAJSTJ010000162">
    <property type="protein sequence ID" value="CAG7563759.1"/>
    <property type="molecule type" value="Genomic_DNA"/>
</dbReference>
<reference evidence="2" key="1">
    <citation type="submission" date="2021-05" db="EMBL/GenBank/DDBJ databases">
        <authorList>
            <person name="Khan N."/>
        </authorList>
    </citation>
    <scope>NUCLEOTIDE SEQUENCE</scope>
</reference>
<feature type="compositionally biased region" description="Low complexity" evidence="1">
    <location>
        <begin position="77"/>
        <end position="86"/>
    </location>
</feature>
<sequence length="197" mass="22347">MMPAISSTPAKMSPTSNSTLNKSGLEFSKRDLKRTGSCEVITLPKGAELLKNDKTVHDTETEDKTETEGNPETEESTTTGVNTKNGKGTETEENTKTKEDTKKSDDSIKESDMINYLFASHEEACARVNRRHLPPPETKKSGTRLSELLPLSPAEPYIRHSARADSSRLPLNLDRWYTTPRTREWRRYESSERDRWN</sequence>
<feature type="compositionally biased region" description="Polar residues" evidence="1">
    <location>
        <begin position="1"/>
        <end position="22"/>
    </location>
</feature>
<feature type="compositionally biased region" description="Basic and acidic residues" evidence="1">
    <location>
        <begin position="27"/>
        <end position="36"/>
    </location>
</feature>
<evidence type="ECO:0000313" key="2">
    <source>
        <dbReference type="EMBL" id="CAG7563759.1"/>
    </source>
</evidence>
<dbReference type="AlphaFoldDB" id="A0A8J2JE69"/>
<protein>
    <submittedName>
        <fullName evidence="2">Uncharacterized protein</fullName>
    </submittedName>
</protein>
<feature type="region of interest" description="Disordered" evidence="1">
    <location>
        <begin position="128"/>
        <end position="148"/>
    </location>
</feature>
<feature type="region of interest" description="Disordered" evidence="1">
    <location>
        <begin position="1"/>
        <end position="107"/>
    </location>
</feature>
<proteinExistence type="predicted"/>
<accession>A0A8J2JE69</accession>
<evidence type="ECO:0000313" key="3">
    <source>
        <dbReference type="Proteomes" id="UP000693738"/>
    </source>
</evidence>
<comment type="caution">
    <text evidence="2">The sequence shown here is derived from an EMBL/GenBank/DDBJ whole genome shotgun (WGS) entry which is preliminary data.</text>
</comment>
<feature type="compositionally biased region" description="Basic and acidic residues" evidence="1">
    <location>
        <begin position="87"/>
        <end position="107"/>
    </location>
</feature>
<organism evidence="2 3">
    <name type="scientific">Fusarium equiseti</name>
    <name type="common">Fusarium scirpi</name>
    <dbReference type="NCBI Taxonomy" id="61235"/>
    <lineage>
        <taxon>Eukaryota</taxon>
        <taxon>Fungi</taxon>
        <taxon>Dikarya</taxon>
        <taxon>Ascomycota</taxon>
        <taxon>Pezizomycotina</taxon>
        <taxon>Sordariomycetes</taxon>
        <taxon>Hypocreomycetidae</taxon>
        <taxon>Hypocreales</taxon>
        <taxon>Nectriaceae</taxon>
        <taxon>Fusarium</taxon>
        <taxon>Fusarium incarnatum-equiseti species complex</taxon>
    </lineage>
</organism>
<evidence type="ECO:0000256" key="1">
    <source>
        <dbReference type="SAM" id="MobiDB-lite"/>
    </source>
</evidence>
<name>A0A8J2JE69_FUSEQ</name>
<dbReference type="Proteomes" id="UP000693738">
    <property type="component" value="Unassembled WGS sequence"/>
</dbReference>
<gene>
    <name evidence="2" type="ORF">FEQUK3_LOCUS9479</name>
</gene>
<feature type="compositionally biased region" description="Basic and acidic residues" evidence="1">
    <location>
        <begin position="48"/>
        <end position="67"/>
    </location>
</feature>